<dbReference type="RefSeq" id="WP_144987434.1">
    <property type="nucleotide sequence ID" value="NZ_VNJK01000001.1"/>
</dbReference>
<organism evidence="2 3">
    <name type="scientific">Paenibacillus agilis</name>
    <dbReference type="NCBI Taxonomy" id="3020863"/>
    <lineage>
        <taxon>Bacteria</taxon>
        <taxon>Bacillati</taxon>
        <taxon>Bacillota</taxon>
        <taxon>Bacilli</taxon>
        <taxon>Bacillales</taxon>
        <taxon>Paenibacillaceae</taxon>
        <taxon>Paenibacillus</taxon>
    </lineage>
</organism>
<evidence type="ECO:0000313" key="3">
    <source>
        <dbReference type="Proteomes" id="UP000318102"/>
    </source>
</evidence>
<evidence type="ECO:0000313" key="2">
    <source>
        <dbReference type="EMBL" id="TVX92201.1"/>
    </source>
</evidence>
<dbReference type="PROSITE" id="PS51257">
    <property type="entry name" value="PROKAR_LIPOPROTEIN"/>
    <property type="match status" value="1"/>
</dbReference>
<comment type="caution">
    <text evidence="2">The sequence shown here is derived from an EMBL/GenBank/DDBJ whole genome shotgun (WGS) entry which is preliminary data.</text>
</comment>
<feature type="signal peptide" evidence="1">
    <location>
        <begin position="1"/>
        <end position="19"/>
    </location>
</feature>
<accession>A0A559IX78</accession>
<gene>
    <name evidence="2" type="ORF">FPZ44_03490</name>
</gene>
<keyword evidence="1" id="KW-0732">Signal</keyword>
<proteinExistence type="predicted"/>
<evidence type="ECO:0008006" key="4">
    <source>
        <dbReference type="Google" id="ProtNLM"/>
    </source>
</evidence>
<dbReference type="Proteomes" id="UP000318102">
    <property type="component" value="Unassembled WGS sequence"/>
</dbReference>
<dbReference type="EMBL" id="VNJK01000001">
    <property type="protein sequence ID" value="TVX92201.1"/>
    <property type="molecule type" value="Genomic_DNA"/>
</dbReference>
<sequence>MKKGIIGMALFCIITTLFVGCSGESQSHASILIYNNQEYIGDNLVAKAQYPNVNQVGSVSKMVRSNQLPKGEFSSNELSKGTKIYQVDEYTLLANWDNEQYKLFERKKSS</sequence>
<dbReference type="AlphaFoldDB" id="A0A559IX78"/>
<evidence type="ECO:0000256" key="1">
    <source>
        <dbReference type="SAM" id="SignalP"/>
    </source>
</evidence>
<name>A0A559IX78_9BACL</name>
<feature type="chain" id="PRO_5039064370" description="DUF3221 domain-containing protein" evidence="1">
    <location>
        <begin position="20"/>
        <end position="110"/>
    </location>
</feature>
<reference evidence="2 3" key="1">
    <citation type="submission" date="2019-07" db="EMBL/GenBank/DDBJ databases">
        <authorList>
            <person name="Kim J."/>
        </authorList>
    </citation>
    <scope>NUCLEOTIDE SEQUENCE [LARGE SCALE GENOMIC DNA]</scope>
    <source>
        <strain evidence="2 3">N4</strain>
    </source>
</reference>
<protein>
    <recommendedName>
        <fullName evidence="4">DUF3221 domain-containing protein</fullName>
    </recommendedName>
</protein>
<dbReference type="OrthoDB" id="2616591at2"/>
<keyword evidence="3" id="KW-1185">Reference proteome</keyword>